<dbReference type="Proteomes" id="UP000757103">
    <property type="component" value="Unassembled WGS sequence"/>
</dbReference>
<feature type="compositionally biased region" description="Basic and acidic residues" evidence="1">
    <location>
        <begin position="178"/>
        <end position="196"/>
    </location>
</feature>
<proteinExistence type="predicted"/>
<comment type="caution">
    <text evidence="3">The sequence shown here is derived from an EMBL/GenBank/DDBJ whole genome shotgun (WGS) entry which is preliminary data.</text>
</comment>
<organism evidence="3 4">
    <name type="scientific">Barnesiella viscericola</name>
    <dbReference type="NCBI Taxonomy" id="397865"/>
    <lineage>
        <taxon>Bacteria</taxon>
        <taxon>Pseudomonadati</taxon>
        <taxon>Bacteroidota</taxon>
        <taxon>Bacteroidia</taxon>
        <taxon>Bacteroidales</taxon>
        <taxon>Barnesiellaceae</taxon>
        <taxon>Barnesiella</taxon>
    </lineage>
</organism>
<gene>
    <name evidence="3" type="ORF">K8U91_09290</name>
</gene>
<protein>
    <recommendedName>
        <fullName evidence="5">DUF4890 domain-containing protein</fullName>
    </recommendedName>
</protein>
<feature type="chain" id="PRO_5036699783" description="DUF4890 domain-containing protein" evidence="2">
    <location>
        <begin position="24"/>
        <end position="196"/>
    </location>
</feature>
<feature type="region of interest" description="Disordered" evidence="1">
    <location>
        <begin position="80"/>
        <end position="150"/>
    </location>
</feature>
<evidence type="ECO:0000256" key="2">
    <source>
        <dbReference type="SAM" id="SignalP"/>
    </source>
</evidence>
<dbReference type="AlphaFoldDB" id="A0A921MRT2"/>
<feature type="signal peptide" evidence="2">
    <location>
        <begin position="1"/>
        <end position="23"/>
    </location>
</feature>
<dbReference type="EMBL" id="DYUD01000025">
    <property type="protein sequence ID" value="HJG89643.1"/>
    <property type="molecule type" value="Genomic_DNA"/>
</dbReference>
<evidence type="ECO:0000313" key="3">
    <source>
        <dbReference type="EMBL" id="HJG89643.1"/>
    </source>
</evidence>
<evidence type="ECO:0000256" key="1">
    <source>
        <dbReference type="SAM" id="MobiDB-lite"/>
    </source>
</evidence>
<reference evidence="3" key="1">
    <citation type="journal article" date="2021" name="PeerJ">
        <title>Extensive microbial diversity within the chicken gut microbiome revealed by metagenomics and culture.</title>
        <authorList>
            <person name="Gilroy R."/>
            <person name="Ravi A."/>
            <person name="Getino M."/>
            <person name="Pursley I."/>
            <person name="Horton D.L."/>
            <person name="Alikhan N.F."/>
            <person name="Baker D."/>
            <person name="Gharbi K."/>
            <person name="Hall N."/>
            <person name="Watson M."/>
            <person name="Adriaenssens E.M."/>
            <person name="Foster-Nyarko E."/>
            <person name="Jarju S."/>
            <person name="Secka A."/>
            <person name="Antonio M."/>
            <person name="Oren A."/>
            <person name="Chaudhuri R.R."/>
            <person name="La Ragione R."/>
            <person name="Hildebrand F."/>
            <person name="Pallen M.J."/>
        </authorList>
    </citation>
    <scope>NUCLEOTIDE SEQUENCE</scope>
    <source>
        <strain evidence="3">CHK121-7720</strain>
    </source>
</reference>
<feature type="compositionally biased region" description="Basic and acidic residues" evidence="1">
    <location>
        <begin position="124"/>
        <end position="146"/>
    </location>
</feature>
<reference evidence="3" key="2">
    <citation type="submission" date="2021-09" db="EMBL/GenBank/DDBJ databases">
        <authorList>
            <person name="Gilroy R."/>
        </authorList>
    </citation>
    <scope>NUCLEOTIDE SEQUENCE</scope>
    <source>
        <strain evidence="3">CHK121-7720</strain>
    </source>
</reference>
<dbReference type="RefSeq" id="WP_273306718.1">
    <property type="nucleotide sequence ID" value="NZ_DYUD01000025.1"/>
</dbReference>
<evidence type="ECO:0000313" key="4">
    <source>
        <dbReference type="Proteomes" id="UP000757103"/>
    </source>
</evidence>
<keyword evidence="2" id="KW-0732">Signal</keyword>
<feature type="region of interest" description="Disordered" evidence="1">
    <location>
        <begin position="175"/>
        <end position="196"/>
    </location>
</feature>
<sequence>MKSRLQIGVWLVSLSGLLTTVWAADAPLKSYKDIPSPEGNARRITEVMRTELGLSEKQYKKVYKIQLEEQKKIFKYRPMPQRGEREGLDQRPPCGRHPGGGRPPMAGRFDGRGGGRPPMPPHEMSLEESRPDPEKVAKELDKAAQKRDKKLKKVLEKGQYEQWLVLEDEVMAPFLFKPEPDRPGRPGPRKEDALFR</sequence>
<accession>A0A921MRT2</accession>
<name>A0A921MRT2_9BACT</name>
<evidence type="ECO:0008006" key="5">
    <source>
        <dbReference type="Google" id="ProtNLM"/>
    </source>
</evidence>